<evidence type="ECO:0000256" key="12">
    <source>
        <dbReference type="ARBA" id="ARBA00023180"/>
    </source>
</evidence>
<evidence type="ECO:0000256" key="2">
    <source>
        <dbReference type="ARBA" id="ARBA00004196"/>
    </source>
</evidence>
<comment type="catalytic activity">
    <reaction evidence="1">
        <text>Random endo-hydrolysis of N-acetyl-beta-D-glucosaminide (1-&gt;4)-beta-linkages in chitin and chitodextrins.</text>
        <dbReference type="EC" id="3.2.1.14"/>
    </reaction>
</comment>
<name>A0A177CBK2_9PLEO</name>
<keyword evidence="7" id="KW-0808">Transferase</keyword>
<keyword evidence="23" id="KW-1185">Reference proteome</keyword>
<evidence type="ECO:0000256" key="19">
    <source>
        <dbReference type="SAM" id="MobiDB-lite"/>
    </source>
</evidence>
<feature type="disulfide bond" evidence="18">
    <location>
        <begin position="25"/>
        <end position="32"/>
    </location>
</feature>
<keyword evidence="5" id="KW-0336">GPI-anchor</keyword>
<evidence type="ECO:0000256" key="11">
    <source>
        <dbReference type="ARBA" id="ARBA00023157"/>
    </source>
</evidence>
<evidence type="ECO:0000256" key="5">
    <source>
        <dbReference type="ARBA" id="ARBA00022622"/>
    </source>
</evidence>
<dbReference type="EMBL" id="KV441553">
    <property type="protein sequence ID" value="OAG04995.1"/>
    <property type="molecule type" value="Genomic_DNA"/>
</dbReference>
<dbReference type="RefSeq" id="XP_018035360.1">
    <property type="nucleotide sequence ID" value="XM_018178694.1"/>
</dbReference>
<dbReference type="CDD" id="cd02183">
    <property type="entry name" value="GH16_fungal_CRH1_transglycosylase"/>
    <property type="match status" value="1"/>
</dbReference>
<evidence type="ECO:0000256" key="14">
    <source>
        <dbReference type="ARBA" id="ARBA00023295"/>
    </source>
</evidence>
<dbReference type="PROSITE" id="PS51762">
    <property type="entry name" value="GH16_2"/>
    <property type="match status" value="1"/>
</dbReference>
<dbReference type="GeneID" id="28762180"/>
<dbReference type="PANTHER" id="PTHR10963:SF68">
    <property type="entry name" value="GLYCOSIDASE CRH1-RELATED"/>
    <property type="match status" value="1"/>
</dbReference>
<dbReference type="GO" id="GO:0031505">
    <property type="term" value="P:fungal-type cell wall organization"/>
    <property type="evidence" value="ECO:0007669"/>
    <property type="project" value="TreeGrafter"/>
</dbReference>
<evidence type="ECO:0000256" key="4">
    <source>
        <dbReference type="ARBA" id="ARBA00012729"/>
    </source>
</evidence>
<keyword evidence="10" id="KW-0472">Membrane</keyword>
<feature type="chain" id="PRO_5008058061" description="chitinase" evidence="20">
    <location>
        <begin position="20"/>
        <end position="345"/>
    </location>
</feature>
<keyword evidence="12" id="KW-0325">Glycoprotein</keyword>
<feature type="signal peptide" evidence="20">
    <location>
        <begin position="1"/>
        <end position="19"/>
    </location>
</feature>
<dbReference type="GO" id="GO:0008843">
    <property type="term" value="F:endochitinase activity"/>
    <property type="evidence" value="ECO:0007669"/>
    <property type="project" value="UniProtKB-EC"/>
</dbReference>
<feature type="domain" description="GH16" evidence="21">
    <location>
        <begin position="21"/>
        <end position="231"/>
    </location>
</feature>
<dbReference type="GO" id="GO:0098552">
    <property type="term" value="C:side of membrane"/>
    <property type="evidence" value="ECO:0007669"/>
    <property type="project" value="UniProtKB-KW"/>
</dbReference>
<dbReference type="OrthoDB" id="4781at2759"/>
<evidence type="ECO:0000256" key="9">
    <source>
        <dbReference type="ARBA" id="ARBA00022801"/>
    </source>
</evidence>
<dbReference type="InParanoid" id="A0A177CBK2"/>
<feature type="region of interest" description="Disordered" evidence="19">
    <location>
        <begin position="263"/>
        <end position="292"/>
    </location>
</feature>
<dbReference type="Gene3D" id="2.60.120.200">
    <property type="match status" value="1"/>
</dbReference>
<evidence type="ECO:0000256" key="16">
    <source>
        <dbReference type="ARBA" id="ARBA00038074"/>
    </source>
</evidence>
<evidence type="ECO:0000259" key="21">
    <source>
        <dbReference type="PROSITE" id="PS51762"/>
    </source>
</evidence>
<dbReference type="InterPro" id="IPR050546">
    <property type="entry name" value="Glycosyl_Hydrlase_16"/>
</dbReference>
<keyword evidence="9" id="KW-0378">Hydrolase</keyword>
<evidence type="ECO:0000256" key="7">
    <source>
        <dbReference type="ARBA" id="ARBA00022679"/>
    </source>
</evidence>
<comment type="subcellular location">
    <subcellularLocation>
        <location evidence="2">Cell envelope</location>
    </subcellularLocation>
    <subcellularLocation>
        <location evidence="3">Membrane</location>
        <topology evidence="3">Lipid-anchor</topology>
        <topology evidence="3">GPI-anchor</topology>
    </subcellularLocation>
</comment>
<dbReference type="Pfam" id="PF00722">
    <property type="entry name" value="Glyco_hydro_16"/>
    <property type="match status" value="1"/>
</dbReference>
<proteinExistence type="inferred from homology"/>
<keyword evidence="13" id="KW-0449">Lipoprotein</keyword>
<evidence type="ECO:0000256" key="8">
    <source>
        <dbReference type="ARBA" id="ARBA00022729"/>
    </source>
</evidence>
<dbReference type="SUPFAM" id="SSF49899">
    <property type="entry name" value="Concanavalin A-like lectins/glucanases"/>
    <property type="match status" value="1"/>
</dbReference>
<dbReference type="PIRSF" id="PIRSF037299">
    <property type="entry name" value="Glycosidase_CRH1_prd"/>
    <property type="match status" value="1"/>
</dbReference>
<dbReference type="AlphaFoldDB" id="A0A177CBK2"/>
<comment type="similarity">
    <text evidence="16">Belongs to the glycosyl hydrolase 16 family. CRH1 subfamily.</text>
</comment>
<organism evidence="22 23">
    <name type="scientific">Paraphaeosphaeria sporulosa</name>
    <dbReference type="NCBI Taxonomy" id="1460663"/>
    <lineage>
        <taxon>Eukaryota</taxon>
        <taxon>Fungi</taxon>
        <taxon>Dikarya</taxon>
        <taxon>Ascomycota</taxon>
        <taxon>Pezizomycotina</taxon>
        <taxon>Dothideomycetes</taxon>
        <taxon>Pleosporomycetidae</taxon>
        <taxon>Pleosporales</taxon>
        <taxon>Massarineae</taxon>
        <taxon>Didymosphaeriaceae</taxon>
        <taxon>Paraphaeosphaeria</taxon>
    </lineage>
</organism>
<evidence type="ECO:0000256" key="15">
    <source>
        <dbReference type="ARBA" id="ARBA00023316"/>
    </source>
</evidence>
<dbReference type="InterPro" id="IPR013320">
    <property type="entry name" value="ConA-like_dom_sf"/>
</dbReference>
<feature type="active site" description="Nucleophile" evidence="17">
    <location>
        <position position="119"/>
    </location>
</feature>
<sequence>MQFLPSSLLPLLLTTVVTAQTTTSCNPTEKTCSANTALSSSTYTHDFTTGLDSTNFNITAGNVTATSSGALFTITKSGDAPTIRSKWYIFFGRVSFILRASPGTGIVSSAILLSDDLDEIDWEFLGGEPDVAQTNYFGKGESTTTNREVDVAAAGSQTTSHNYTVVWKKDQTQWLVDGVVLRTLTADEATAGGNSYPQTPMDVRIGIWAGGDSGNSEGTIEWAGGETDYSQGPFEMVLEKVEVVNDNPGTSYTYGDTSGDADSIKVDGSGTTSSVSASLGTKTSTASGSAGISTDVTTATATTTGSMWWTASAEALISKSQSGGSRISASYKWYGVALGTLLALL</sequence>
<dbReference type="GO" id="GO:0005975">
    <property type="term" value="P:carbohydrate metabolic process"/>
    <property type="evidence" value="ECO:0007669"/>
    <property type="project" value="InterPro"/>
</dbReference>
<accession>A0A177CBK2</accession>
<evidence type="ECO:0000256" key="3">
    <source>
        <dbReference type="ARBA" id="ARBA00004589"/>
    </source>
</evidence>
<keyword evidence="14" id="KW-0326">Glycosidase</keyword>
<evidence type="ECO:0000256" key="13">
    <source>
        <dbReference type="ARBA" id="ARBA00023288"/>
    </source>
</evidence>
<keyword evidence="8 20" id="KW-0732">Signal</keyword>
<dbReference type="InterPro" id="IPR017168">
    <property type="entry name" value="CHR-like"/>
</dbReference>
<evidence type="ECO:0000313" key="23">
    <source>
        <dbReference type="Proteomes" id="UP000077069"/>
    </source>
</evidence>
<feature type="compositionally biased region" description="Low complexity" evidence="19">
    <location>
        <begin position="276"/>
        <end position="292"/>
    </location>
</feature>
<evidence type="ECO:0000256" key="17">
    <source>
        <dbReference type="PIRSR" id="PIRSR037299-1"/>
    </source>
</evidence>
<feature type="active site" description="Proton donor" evidence="17">
    <location>
        <position position="123"/>
    </location>
</feature>
<evidence type="ECO:0000256" key="10">
    <source>
        <dbReference type="ARBA" id="ARBA00023136"/>
    </source>
</evidence>
<keyword evidence="11 18" id="KW-1015">Disulfide bond</keyword>
<evidence type="ECO:0000256" key="18">
    <source>
        <dbReference type="PIRSR" id="PIRSR037299-2"/>
    </source>
</evidence>
<dbReference type="EC" id="3.2.1.14" evidence="4"/>
<dbReference type="GO" id="GO:0016757">
    <property type="term" value="F:glycosyltransferase activity"/>
    <property type="evidence" value="ECO:0007669"/>
    <property type="project" value="UniProtKB-KW"/>
</dbReference>
<dbReference type="STRING" id="1460663.A0A177CBK2"/>
<keyword evidence="6" id="KW-0328">Glycosyltransferase</keyword>
<dbReference type="InterPro" id="IPR000757">
    <property type="entry name" value="Beta-glucanase-like"/>
</dbReference>
<dbReference type="PANTHER" id="PTHR10963">
    <property type="entry name" value="GLYCOSYL HYDROLASE-RELATED"/>
    <property type="match status" value="1"/>
</dbReference>
<gene>
    <name evidence="22" type="ORF">CC84DRAFT_1165344</name>
</gene>
<evidence type="ECO:0000256" key="6">
    <source>
        <dbReference type="ARBA" id="ARBA00022676"/>
    </source>
</evidence>
<evidence type="ECO:0000313" key="22">
    <source>
        <dbReference type="EMBL" id="OAG04995.1"/>
    </source>
</evidence>
<evidence type="ECO:0000256" key="1">
    <source>
        <dbReference type="ARBA" id="ARBA00000822"/>
    </source>
</evidence>
<evidence type="ECO:0000256" key="20">
    <source>
        <dbReference type="SAM" id="SignalP"/>
    </source>
</evidence>
<reference evidence="22 23" key="1">
    <citation type="submission" date="2016-05" db="EMBL/GenBank/DDBJ databases">
        <title>Comparative analysis of secretome profiles of manganese(II)-oxidizing ascomycete fungi.</title>
        <authorList>
            <consortium name="DOE Joint Genome Institute"/>
            <person name="Zeiner C.A."/>
            <person name="Purvine S.O."/>
            <person name="Zink E.M."/>
            <person name="Wu S."/>
            <person name="Pasa-Tolic L."/>
            <person name="Chaput D.L."/>
            <person name="Haridas S."/>
            <person name="Grigoriev I.V."/>
            <person name="Santelli C.M."/>
            <person name="Hansel C.M."/>
        </authorList>
    </citation>
    <scope>NUCLEOTIDE SEQUENCE [LARGE SCALE GENOMIC DNA]</scope>
    <source>
        <strain evidence="22 23">AP3s5-JAC2a</strain>
    </source>
</reference>
<protein>
    <recommendedName>
        <fullName evidence="4">chitinase</fullName>
        <ecNumber evidence="4">3.2.1.14</ecNumber>
    </recommendedName>
</protein>
<dbReference type="GO" id="GO:0009277">
    <property type="term" value="C:fungal-type cell wall"/>
    <property type="evidence" value="ECO:0007669"/>
    <property type="project" value="TreeGrafter"/>
</dbReference>
<keyword evidence="15" id="KW-0961">Cell wall biogenesis/degradation</keyword>
<dbReference type="Proteomes" id="UP000077069">
    <property type="component" value="Unassembled WGS sequence"/>
</dbReference>